<keyword evidence="3" id="KW-1185">Reference proteome</keyword>
<protein>
    <recommendedName>
        <fullName evidence="4">PAN-3 domain-containing protein</fullName>
    </recommendedName>
</protein>
<proteinExistence type="predicted"/>
<gene>
    <name evidence="2" type="ORF">CYNAS_LOCUS19302</name>
</gene>
<sequence length="265" mass="30273">MLAGRVSSHSVRLLTLCLLFVQTYANREITYTPITNFSGRILYQRNVESEDLCLNICYDCLYCKFVSFSEDICTLYQMGSNTYSLNEVTYELKHTADLDYNPTCAREVPLRPTVRFEPIDVQNTESITCSGAPSDVTTIYMYFTDRDFTLFANTKLEDFKVAKRLDFARTSQPHCDSVPVFTGPSSSRLYFGTAFNVSGYHFLNAYAFAGKCTCNGACCGDIAIDEYYWKGHGYAYVNSLHSIMRYCNLLNEQQQFFIVDAQWLV</sequence>
<comment type="caution">
    <text evidence="2">The sequence shown here is derived from an EMBL/GenBank/DDBJ whole genome shotgun (WGS) entry which is preliminary data.</text>
</comment>
<dbReference type="AlphaFoldDB" id="A0AA36HC09"/>
<organism evidence="2 3">
    <name type="scientific">Cylicocyclus nassatus</name>
    <name type="common">Nematode worm</name>
    <dbReference type="NCBI Taxonomy" id="53992"/>
    <lineage>
        <taxon>Eukaryota</taxon>
        <taxon>Metazoa</taxon>
        <taxon>Ecdysozoa</taxon>
        <taxon>Nematoda</taxon>
        <taxon>Chromadorea</taxon>
        <taxon>Rhabditida</taxon>
        <taxon>Rhabditina</taxon>
        <taxon>Rhabditomorpha</taxon>
        <taxon>Strongyloidea</taxon>
        <taxon>Strongylidae</taxon>
        <taxon>Cylicocyclus</taxon>
    </lineage>
</organism>
<feature type="signal peptide" evidence="1">
    <location>
        <begin position="1"/>
        <end position="25"/>
    </location>
</feature>
<evidence type="ECO:0000256" key="1">
    <source>
        <dbReference type="SAM" id="SignalP"/>
    </source>
</evidence>
<keyword evidence="1" id="KW-0732">Signal</keyword>
<evidence type="ECO:0000313" key="3">
    <source>
        <dbReference type="Proteomes" id="UP001176961"/>
    </source>
</evidence>
<reference evidence="2" key="1">
    <citation type="submission" date="2023-07" db="EMBL/GenBank/DDBJ databases">
        <authorList>
            <consortium name="CYATHOMIX"/>
        </authorList>
    </citation>
    <scope>NUCLEOTIDE SEQUENCE</scope>
    <source>
        <strain evidence="2">N/A</strain>
    </source>
</reference>
<feature type="chain" id="PRO_5041366625" description="PAN-3 domain-containing protein" evidence="1">
    <location>
        <begin position="26"/>
        <end position="265"/>
    </location>
</feature>
<accession>A0AA36HC09</accession>
<dbReference type="Proteomes" id="UP001176961">
    <property type="component" value="Unassembled WGS sequence"/>
</dbReference>
<evidence type="ECO:0000313" key="2">
    <source>
        <dbReference type="EMBL" id="CAJ0607319.1"/>
    </source>
</evidence>
<dbReference type="EMBL" id="CATQJL010000316">
    <property type="protein sequence ID" value="CAJ0607319.1"/>
    <property type="molecule type" value="Genomic_DNA"/>
</dbReference>
<name>A0AA36HC09_CYLNA</name>
<evidence type="ECO:0008006" key="4">
    <source>
        <dbReference type="Google" id="ProtNLM"/>
    </source>
</evidence>